<dbReference type="EMBL" id="WJQU01000002">
    <property type="protein sequence ID" value="KAJ6644613.1"/>
    <property type="molecule type" value="Genomic_DNA"/>
</dbReference>
<name>A0A9Q0N6U0_9DIPT</name>
<organism evidence="1 2">
    <name type="scientific">Pseudolycoriella hygida</name>
    <dbReference type="NCBI Taxonomy" id="35572"/>
    <lineage>
        <taxon>Eukaryota</taxon>
        <taxon>Metazoa</taxon>
        <taxon>Ecdysozoa</taxon>
        <taxon>Arthropoda</taxon>
        <taxon>Hexapoda</taxon>
        <taxon>Insecta</taxon>
        <taxon>Pterygota</taxon>
        <taxon>Neoptera</taxon>
        <taxon>Endopterygota</taxon>
        <taxon>Diptera</taxon>
        <taxon>Nematocera</taxon>
        <taxon>Sciaroidea</taxon>
        <taxon>Sciaridae</taxon>
        <taxon>Pseudolycoriella</taxon>
    </lineage>
</organism>
<sequence>MDLFKTNFLSIWWEINLIETRSKANTFFKGNCKEILTAATVLLVGTRNWPDKLDKCESLYNHLFNLPLLPAHDQLSEKPCIV</sequence>
<accession>A0A9Q0N6U0</accession>
<keyword evidence="2" id="KW-1185">Reference proteome</keyword>
<comment type="caution">
    <text evidence="1">The sequence shown here is derived from an EMBL/GenBank/DDBJ whole genome shotgun (WGS) entry which is preliminary data.</text>
</comment>
<protein>
    <submittedName>
        <fullName evidence="1">Uncharacterized protein</fullName>
    </submittedName>
</protein>
<dbReference type="Proteomes" id="UP001151699">
    <property type="component" value="Chromosome B"/>
</dbReference>
<proteinExistence type="predicted"/>
<gene>
    <name evidence="1" type="ORF">Bhyg_09582</name>
</gene>
<evidence type="ECO:0000313" key="1">
    <source>
        <dbReference type="EMBL" id="KAJ6644613.1"/>
    </source>
</evidence>
<dbReference type="AlphaFoldDB" id="A0A9Q0N6U0"/>
<reference evidence="1" key="1">
    <citation type="submission" date="2022-07" db="EMBL/GenBank/DDBJ databases">
        <authorList>
            <person name="Trinca V."/>
            <person name="Uliana J.V.C."/>
            <person name="Torres T.T."/>
            <person name="Ward R.J."/>
            <person name="Monesi N."/>
        </authorList>
    </citation>
    <scope>NUCLEOTIDE SEQUENCE</scope>
    <source>
        <strain evidence="1">HSMRA1968</strain>
        <tissue evidence="1">Whole embryos</tissue>
    </source>
</reference>
<evidence type="ECO:0000313" key="2">
    <source>
        <dbReference type="Proteomes" id="UP001151699"/>
    </source>
</evidence>